<dbReference type="AlphaFoldDB" id="A0A2U3LFR2"/>
<dbReference type="Proteomes" id="UP000238916">
    <property type="component" value="Unassembled WGS sequence"/>
</dbReference>
<gene>
    <name evidence="2" type="ORF">SBF1_490001</name>
</gene>
<name>A0A2U3LFR2_9FIRM</name>
<dbReference type="EMBL" id="OMOF01000434">
    <property type="protein sequence ID" value="SPF50732.1"/>
    <property type="molecule type" value="Genomic_DNA"/>
</dbReference>
<organism evidence="2 3">
    <name type="scientific">Candidatus Desulfosporosinus infrequens</name>
    <dbReference type="NCBI Taxonomy" id="2043169"/>
    <lineage>
        <taxon>Bacteria</taxon>
        <taxon>Bacillati</taxon>
        <taxon>Bacillota</taxon>
        <taxon>Clostridia</taxon>
        <taxon>Eubacteriales</taxon>
        <taxon>Desulfitobacteriaceae</taxon>
        <taxon>Desulfosporosinus</taxon>
    </lineage>
</organism>
<proteinExistence type="predicted"/>
<dbReference type="InterPro" id="IPR049489">
    <property type="entry name" value="FabD-like_helical_ins"/>
</dbReference>
<accession>A0A2U3LFR2</accession>
<protein>
    <recommendedName>
        <fullName evidence="1">[Acyl-carrier-protein] S-malonyltransferase-like inserted helical domain-containing protein</fullName>
    </recommendedName>
</protein>
<dbReference type="Pfam" id="PF21607">
    <property type="entry name" value="FabD_helical_ins"/>
    <property type="match status" value="1"/>
</dbReference>
<evidence type="ECO:0000313" key="2">
    <source>
        <dbReference type="EMBL" id="SPF50732.1"/>
    </source>
</evidence>
<sequence>MALIFRWYFGYSSRLAFSGNEECKVDYQVHCGPALGAFNQWVKGTEMEDWHNRHVDKIGIKIMEDAAELLNHRLTTIIA</sequence>
<evidence type="ECO:0000259" key="1">
    <source>
        <dbReference type="Pfam" id="PF21607"/>
    </source>
</evidence>
<reference evidence="3" key="1">
    <citation type="submission" date="2018-02" db="EMBL/GenBank/DDBJ databases">
        <authorList>
            <person name="Hausmann B."/>
        </authorList>
    </citation>
    <scope>NUCLEOTIDE SEQUENCE [LARGE SCALE GENOMIC DNA]</scope>
    <source>
        <strain evidence="3">Peat soil MAG SbF1</strain>
    </source>
</reference>
<feature type="domain" description="[Acyl-carrier-protein] S-malonyltransferase-like inserted helical" evidence="1">
    <location>
        <begin position="1"/>
        <end position="27"/>
    </location>
</feature>
<evidence type="ECO:0000313" key="3">
    <source>
        <dbReference type="Proteomes" id="UP000238916"/>
    </source>
</evidence>